<feature type="chain" id="PRO_5039275800" evidence="1">
    <location>
        <begin position="30"/>
        <end position="436"/>
    </location>
</feature>
<reference evidence="2 3" key="1">
    <citation type="submission" date="2015-02" db="EMBL/GenBank/DDBJ databases">
        <title>Draft genome sequences of ten Microbacterium spp. with emphasis on heavy metal contaminated environments.</title>
        <authorList>
            <person name="Corretto E."/>
        </authorList>
    </citation>
    <scope>NUCLEOTIDE SEQUENCE [LARGE SCALE GENOMIC DNA]</scope>
    <source>
        <strain evidence="2 3">SA35</strain>
    </source>
</reference>
<dbReference type="Proteomes" id="UP000033900">
    <property type="component" value="Unassembled WGS sequence"/>
</dbReference>
<dbReference type="OrthoDB" id="7918484at2"/>
<dbReference type="STRING" id="273678.RS84_02061"/>
<comment type="caution">
    <text evidence="2">The sequence shown here is derived from an EMBL/GenBank/DDBJ whole genome shotgun (WGS) entry which is preliminary data.</text>
</comment>
<dbReference type="PROSITE" id="PS51257">
    <property type="entry name" value="PROKAR_LIPOPROTEIN"/>
    <property type="match status" value="1"/>
</dbReference>
<dbReference type="SUPFAM" id="SSF53850">
    <property type="entry name" value="Periplasmic binding protein-like II"/>
    <property type="match status" value="1"/>
</dbReference>
<dbReference type="AlphaFoldDB" id="A0A0M2HKQ8"/>
<dbReference type="RefSeq" id="WP_045257686.1">
    <property type="nucleotide sequence ID" value="NZ_JYJB01000009.1"/>
</dbReference>
<evidence type="ECO:0000313" key="2">
    <source>
        <dbReference type="EMBL" id="KJL47271.1"/>
    </source>
</evidence>
<accession>A0A0M2HKQ8</accession>
<sequence>MKRTFLRAGVGIVAASLALGLAGCGLGTAGDGASTELSDEPVTIRMYWWGGDARHQRTQEVIDLFEKKHPNITVEAEFSDWNAYWEKLATSTAGKNSPDVIQMDQLYLASYADRGALADLRDLDISTKGMEESVLGMGESDGGLYAVPISTSAMATFVNTDLLDQIGVPLPDNTDSWTWDEYEAWAQSVTQAAPQGVYGGSLAQNEFMLQLFARQNGDELFADGDIAIDPETVEAFFQLALDSTKSGASAPASTWAETSGLALDQQPLSVGTVATTFATATQVSAYSQASGANLELVPIPTVKGGEKDADYFKAGMYWSVSSQSKHPAEAAALIDFFLNDPEAVKIIGTERGLPAISSTLDLIGDDLTPEESKAVAFSDSRLPFLGDAPAIVPNGASDVDAVIVRYMQDVLFERQTPADAAKGFIADITQSIASAG</sequence>
<evidence type="ECO:0000313" key="3">
    <source>
        <dbReference type="Proteomes" id="UP000033900"/>
    </source>
</evidence>
<dbReference type="Pfam" id="PF13416">
    <property type="entry name" value="SBP_bac_8"/>
    <property type="match status" value="1"/>
</dbReference>
<dbReference type="PANTHER" id="PTHR43649">
    <property type="entry name" value="ARABINOSE-BINDING PROTEIN-RELATED"/>
    <property type="match status" value="1"/>
</dbReference>
<name>A0A0M2HKQ8_9MICO</name>
<dbReference type="Gene3D" id="3.40.190.10">
    <property type="entry name" value="Periplasmic binding protein-like II"/>
    <property type="match status" value="2"/>
</dbReference>
<proteinExistence type="predicted"/>
<organism evidence="2 3">
    <name type="scientific">Microbacterium hydrocarbonoxydans</name>
    <dbReference type="NCBI Taxonomy" id="273678"/>
    <lineage>
        <taxon>Bacteria</taxon>
        <taxon>Bacillati</taxon>
        <taxon>Actinomycetota</taxon>
        <taxon>Actinomycetes</taxon>
        <taxon>Micrococcales</taxon>
        <taxon>Microbacteriaceae</taxon>
        <taxon>Microbacterium</taxon>
    </lineage>
</organism>
<dbReference type="EMBL" id="JYJB01000009">
    <property type="protein sequence ID" value="KJL47271.1"/>
    <property type="molecule type" value="Genomic_DNA"/>
</dbReference>
<dbReference type="PATRIC" id="fig|273678.4.peg.2064"/>
<dbReference type="PANTHER" id="PTHR43649:SF11">
    <property type="entry name" value="ABC TRANSPORTER SUBSTRATE-BINDING PROTEIN YESO-RELATED"/>
    <property type="match status" value="1"/>
</dbReference>
<dbReference type="InterPro" id="IPR050490">
    <property type="entry name" value="Bact_solute-bd_prot1"/>
</dbReference>
<keyword evidence="3" id="KW-1185">Reference proteome</keyword>
<dbReference type="CDD" id="cd13585">
    <property type="entry name" value="PBP2_TMBP_like"/>
    <property type="match status" value="1"/>
</dbReference>
<protein>
    <submittedName>
        <fullName evidence="2">Putative ABC transporter substrate-binding protein YesO</fullName>
    </submittedName>
</protein>
<gene>
    <name evidence="2" type="primary">yesO_3</name>
    <name evidence="2" type="ORF">RS84_02061</name>
</gene>
<dbReference type="InterPro" id="IPR006059">
    <property type="entry name" value="SBP"/>
</dbReference>
<feature type="signal peptide" evidence="1">
    <location>
        <begin position="1"/>
        <end position="29"/>
    </location>
</feature>
<keyword evidence="1" id="KW-0732">Signal</keyword>
<evidence type="ECO:0000256" key="1">
    <source>
        <dbReference type="SAM" id="SignalP"/>
    </source>
</evidence>